<dbReference type="Proteomes" id="UP001385951">
    <property type="component" value="Unassembled WGS sequence"/>
</dbReference>
<dbReference type="AlphaFoldDB" id="A0AAW0G6F7"/>
<dbReference type="EMBL" id="JASBNA010000009">
    <property type="protein sequence ID" value="KAK7689040.1"/>
    <property type="molecule type" value="Genomic_DNA"/>
</dbReference>
<organism evidence="1 2">
    <name type="scientific">Cerrena zonata</name>
    <dbReference type="NCBI Taxonomy" id="2478898"/>
    <lineage>
        <taxon>Eukaryota</taxon>
        <taxon>Fungi</taxon>
        <taxon>Dikarya</taxon>
        <taxon>Basidiomycota</taxon>
        <taxon>Agaricomycotina</taxon>
        <taxon>Agaricomycetes</taxon>
        <taxon>Polyporales</taxon>
        <taxon>Cerrenaceae</taxon>
        <taxon>Cerrena</taxon>
    </lineage>
</organism>
<reference evidence="1 2" key="1">
    <citation type="submission" date="2022-09" db="EMBL/GenBank/DDBJ databases">
        <authorList>
            <person name="Palmer J.M."/>
        </authorList>
    </citation>
    <scope>NUCLEOTIDE SEQUENCE [LARGE SCALE GENOMIC DNA]</scope>
    <source>
        <strain evidence="1 2">DSM 7382</strain>
    </source>
</reference>
<protein>
    <submittedName>
        <fullName evidence="1">Uncharacterized protein</fullName>
    </submittedName>
</protein>
<evidence type="ECO:0000313" key="2">
    <source>
        <dbReference type="Proteomes" id="UP001385951"/>
    </source>
</evidence>
<name>A0AAW0G6F7_9APHY</name>
<gene>
    <name evidence="1" type="ORF">QCA50_007731</name>
</gene>
<keyword evidence="2" id="KW-1185">Reference proteome</keyword>
<comment type="caution">
    <text evidence="1">The sequence shown here is derived from an EMBL/GenBank/DDBJ whole genome shotgun (WGS) entry which is preliminary data.</text>
</comment>
<proteinExistence type="predicted"/>
<sequence>MIVVVKRYLGASSCADALPCHDPYDDTDVLQIARSISTTRTLFRYGVDLSYGRTLEGQPLIIGNSAQFQGKCKSPLTEIQPPTTTASSAFSND</sequence>
<accession>A0AAW0G6F7</accession>
<evidence type="ECO:0000313" key="1">
    <source>
        <dbReference type="EMBL" id="KAK7689040.1"/>
    </source>
</evidence>